<gene>
    <name evidence="1" type="ORF">NQ176_g10060</name>
</gene>
<evidence type="ECO:0000313" key="1">
    <source>
        <dbReference type="EMBL" id="KAJ2966624.1"/>
    </source>
</evidence>
<proteinExistence type="predicted"/>
<dbReference type="EMBL" id="JANJQO010002561">
    <property type="protein sequence ID" value="KAJ2966624.1"/>
    <property type="molecule type" value="Genomic_DNA"/>
</dbReference>
<accession>A0ACC1MK27</accession>
<sequence>MGMDAAPAMEDHHSFSLMPWSRQGSAVPGSSIRAPPSGSAQKTNHEHQQQQSATSPLLHRSTGLIAGFDRHSDPIAPPTPSRGVAEPVSSFDSSMDVDPVLDFTDAAYADLDVPSQEFLEYASKRAVAHGRPGTVVVPSPSGNETSEIGRRWIDFEHIANSLKHDSAIAAHAFMHVLSLATRGVINVHQENNRNYTEPFGTIYVGINLSPGAGNEDY</sequence>
<organism evidence="1 2">
    <name type="scientific">Zarea fungicola</name>
    <dbReference type="NCBI Taxonomy" id="93591"/>
    <lineage>
        <taxon>Eukaryota</taxon>
        <taxon>Fungi</taxon>
        <taxon>Dikarya</taxon>
        <taxon>Ascomycota</taxon>
        <taxon>Pezizomycotina</taxon>
        <taxon>Sordariomycetes</taxon>
        <taxon>Hypocreomycetidae</taxon>
        <taxon>Hypocreales</taxon>
        <taxon>Cordycipitaceae</taxon>
        <taxon>Zarea</taxon>
    </lineage>
</organism>
<reference evidence="1" key="1">
    <citation type="submission" date="2022-08" db="EMBL/GenBank/DDBJ databases">
        <title>Genome Sequence of Lecanicillium fungicola.</title>
        <authorList>
            <person name="Buettner E."/>
        </authorList>
    </citation>
    <scope>NUCLEOTIDE SEQUENCE</scope>
    <source>
        <strain evidence="1">Babe33</strain>
    </source>
</reference>
<comment type="caution">
    <text evidence="1">The sequence shown here is derived from an EMBL/GenBank/DDBJ whole genome shotgun (WGS) entry which is preliminary data.</text>
</comment>
<name>A0ACC1MK27_9HYPO</name>
<protein>
    <submittedName>
        <fullName evidence="1">Uncharacterized protein</fullName>
    </submittedName>
</protein>
<dbReference type="Proteomes" id="UP001143910">
    <property type="component" value="Unassembled WGS sequence"/>
</dbReference>
<keyword evidence="2" id="KW-1185">Reference proteome</keyword>
<evidence type="ECO:0000313" key="2">
    <source>
        <dbReference type="Proteomes" id="UP001143910"/>
    </source>
</evidence>